<dbReference type="Proteomes" id="UP000678393">
    <property type="component" value="Unassembled WGS sequence"/>
</dbReference>
<keyword evidence="3" id="KW-0132">Cell division</keyword>
<dbReference type="EMBL" id="CAJHNH020003491">
    <property type="protein sequence ID" value="CAG5129425.1"/>
    <property type="molecule type" value="Genomic_DNA"/>
</dbReference>
<dbReference type="PIRSF" id="PIRSF001767">
    <property type="entry name" value="Cdc6"/>
    <property type="match status" value="1"/>
</dbReference>
<dbReference type="Gene3D" id="3.40.50.300">
    <property type="entry name" value="P-loop containing nucleotide triphosphate hydrolases"/>
    <property type="match status" value="1"/>
</dbReference>
<dbReference type="InterPro" id="IPR003593">
    <property type="entry name" value="AAA+_ATPase"/>
</dbReference>
<dbReference type="GO" id="GO:0005634">
    <property type="term" value="C:nucleus"/>
    <property type="evidence" value="ECO:0007669"/>
    <property type="project" value="UniProtKB-SubCell"/>
</dbReference>
<dbReference type="InterPro" id="IPR054425">
    <property type="entry name" value="Cdc6_ORC1-like_ATPase_lid"/>
</dbReference>
<proteinExistence type="inferred from homology"/>
<dbReference type="Pfam" id="PF13401">
    <property type="entry name" value="AAA_22"/>
    <property type="match status" value="1"/>
</dbReference>
<dbReference type="InterPro" id="IPR036390">
    <property type="entry name" value="WH_DNA-bd_sf"/>
</dbReference>
<dbReference type="InterPro" id="IPR027417">
    <property type="entry name" value="P-loop_NTPase"/>
</dbReference>
<evidence type="ECO:0000256" key="7">
    <source>
        <dbReference type="SAM" id="MobiDB-lite"/>
    </source>
</evidence>
<dbReference type="SMART" id="SM01074">
    <property type="entry name" value="Cdc6_C"/>
    <property type="match status" value="1"/>
</dbReference>
<name>A0A8S3ZNS5_9EUPU</name>
<comment type="caution">
    <text evidence="10">The sequence shown here is derived from an EMBL/GenBank/DDBJ whole genome shotgun (WGS) entry which is preliminary data.</text>
</comment>
<dbReference type="GO" id="GO:0006270">
    <property type="term" value="P:DNA replication initiation"/>
    <property type="evidence" value="ECO:0007669"/>
    <property type="project" value="InterPro"/>
</dbReference>
<dbReference type="AlphaFoldDB" id="A0A8S3ZNS5"/>
<evidence type="ECO:0008006" key="12">
    <source>
        <dbReference type="Google" id="ProtNLM"/>
    </source>
</evidence>
<dbReference type="SUPFAM" id="SSF46785">
    <property type="entry name" value="Winged helix' DNA-binding domain"/>
    <property type="match status" value="1"/>
</dbReference>
<keyword evidence="4" id="KW-0235">DNA replication</keyword>
<dbReference type="Pfam" id="PF22606">
    <property type="entry name" value="Cdc6-ORC-like_ATPase_lid"/>
    <property type="match status" value="1"/>
</dbReference>
<evidence type="ECO:0000256" key="1">
    <source>
        <dbReference type="ARBA" id="ARBA00004123"/>
    </source>
</evidence>
<keyword evidence="11" id="KW-1185">Reference proteome</keyword>
<evidence type="ECO:0000256" key="6">
    <source>
        <dbReference type="ARBA" id="ARBA00023306"/>
    </source>
</evidence>
<evidence type="ECO:0000313" key="11">
    <source>
        <dbReference type="Proteomes" id="UP000678393"/>
    </source>
</evidence>
<dbReference type="InterPro" id="IPR015163">
    <property type="entry name" value="Cdc6_C"/>
</dbReference>
<keyword evidence="6" id="KW-0131">Cell cycle</keyword>
<evidence type="ECO:0000256" key="5">
    <source>
        <dbReference type="ARBA" id="ARBA00023242"/>
    </source>
</evidence>
<dbReference type="GO" id="GO:0051301">
    <property type="term" value="P:cell division"/>
    <property type="evidence" value="ECO:0007669"/>
    <property type="project" value="UniProtKB-KW"/>
</dbReference>
<dbReference type="Gene3D" id="1.10.8.60">
    <property type="match status" value="1"/>
</dbReference>
<keyword evidence="5" id="KW-0539">Nucleus</keyword>
<dbReference type="FunFam" id="3.40.50.300:FF:000547">
    <property type="entry name" value="Cell division control protein"/>
    <property type="match status" value="1"/>
</dbReference>
<dbReference type="PANTHER" id="PTHR10763:SF26">
    <property type="entry name" value="CELL DIVISION CONTROL PROTEIN 6 HOMOLOG"/>
    <property type="match status" value="1"/>
</dbReference>
<dbReference type="GO" id="GO:0016887">
    <property type="term" value="F:ATP hydrolysis activity"/>
    <property type="evidence" value="ECO:0007669"/>
    <property type="project" value="InterPro"/>
</dbReference>
<dbReference type="CDD" id="cd00009">
    <property type="entry name" value="AAA"/>
    <property type="match status" value="1"/>
</dbReference>
<dbReference type="GO" id="GO:0003688">
    <property type="term" value="F:DNA replication origin binding"/>
    <property type="evidence" value="ECO:0007669"/>
    <property type="project" value="TreeGrafter"/>
</dbReference>
<evidence type="ECO:0000256" key="3">
    <source>
        <dbReference type="ARBA" id="ARBA00022618"/>
    </source>
</evidence>
<protein>
    <recommendedName>
        <fullName evidence="12">Cell division control protein</fullName>
    </recommendedName>
</protein>
<evidence type="ECO:0000259" key="8">
    <source>
        <dbReference type="SMART" id="SM00382"/>
    </source>
</evidence>
<reference evidence="10" key="1">
    <citation type="submission" date="2021-04" db="EMBL/GenBank/DDBJ databases">
        <authorList>
            <consortium name="Molecular Ecology Group"/>
        </authorList>
    </citation>
    <scope>NUCLEOTIDE SEQUENCE</scope>
</reference>
<feature type="region of interest" description="Disordered" evidence="7">
    <location>
        <begin position="80"/>
        <end position="147"/>
    </location>
</feature>
<dbReference type="OrthoDB" id="1926878at2759"/>
<dbReference type="InterPro" id="IPR050311">
    <property type="entry name" value="ORC1/CDC6"/>
</dbReference>
<feature type="non-terminal residue" evidence="10">
    <location>
        <position position="1"/>
    </location>
</feature>
<evidence type="ECO:0000313" key="10">
    <source>
        <dbReference type="EMBL" id="CAG5129425.1"/>
    </source>
</evidence>
<dbReference type="InterPro" id="IPR016314">
    <property type="entry name" value="Cdc6/18"/>
</dbReference>
<evidence type="ECO:0000259" key="9">
    <source>
        <dbReference type="SMART" id="SM01074"/>
    </source>
</evidence>
<dbReference type="InterPro" id="IPR036388">
    <property type="entry name" value="WH-like_DNA-bd_sf"/>
</dbReference>
<feature type="domain" description="Cdc6 C-terminal" evidence="9">
    <location>
        <begin position="435"/>
        <end position="499"/>
    </location>
</feature>
<feature type="domain" description="AAA+ ATPase" evidence="8">
    <location>
        <begin position="181"/>
        <end position="320"/>
    </location>
</feature>
<dbReference type="SUPFAM" id="SSF52540">
    <property type="entry name" value="P-loop containing nucleoside triphosphate hydrolases"/>
    <property type="match status" value="1"/>
</dbReference>
<organism evidence="10 11">
    <name type="scientific">Candidula unifasciata</name>
    <dbReference type="NCBI Taxonomy" id="100452"/>
    <lineage>
        <taxon>Eukaryota</taxon>
        <taxon>Metazoa</taxon>
        <taxon>Spiralia</taxon>
        <taxon>Lophotrochozoa</taxon>
        <taxon>Mollusca</taxon>
        <taxon>Gastropoda</taxon>
        <taxon>Heterobranchia</taxon>
        <taxon>Euthyneura</taxon>
        <taxon>Panpulmonata</taxon>
        <taxon>Eupulmonata</taxon>
        <taxon>Stylommatophora</taxon>
        <taxon>Helicina</taxon>
        <taxon>Helicoidea</taxon>
        <taxon>Geomitridae</taxon>
        <taxon>Candidula</taxon>
    </lineage>
</organism>
<accession>A0A8S3ZNS5</accession>
<sequence length="501" mass="55127">MATIKSSFLVRKSNRLSAKGLEEKVSDDSKTDICTANPTPVAECSVGDQTFPDKEQSLMSTLLLRDDLTIVCKRLLSPTKRKSDGENNRSADSVSPVKSCRQSPFAAKRKSDDENDSAGSTPRRLFGSPSKLTSNEDGSPLKQLLGTPRCLHTAKPDRLIGRDGESTELEDFICDKLDSGTSGSLYISGAPGTGKTVVVNHVIDKLRSEYDDLRTGYINCMTLRDSSAVIQQIHQQLTGSPVKAKDSVRALEVLFTTCDECIVLVLDEIDQLDSKHHDILYRIFEWPALDHSKLVLIGIANALDLTDRVLPRLQASERCRPALMNFRPYSSVQITDILKHRLQRDCVVEPSAVNFCARKVSAVAGDVRKALDICRRAVEMVESESRCEQVLKPAVTVKTVTISHISKVMSDVYGASVSAANSSENDVPLQQKLAVCSLLVLIKKGKMKEVQLGKLHEVYTKVCRHQQMAPVDQGEFSSVLSLLDSRGIITVKKAKDTRLAK</sequence>
<dbReference type="Gene3D" id="1.10.10.10">
    <property type="entry name" value="Winged helix-like DNA-binding domain superfamily/Winged helix DNA-binding domain"/>
    <property type="match status" value="1"/>
</dbReference>
<evidence type="ECO:0000256" key="2">
    <source>
        <dbReference type="ARBA" id="ARBA00006184"/>
    </source>
</evidence>
<evidence type="ECO:0000256" key="4">
    <source>
        <dbReference type="ARBA" id="ARBA00022705"/>
    </source>
</evidence>
<comment type="subcellular location">
    <subcellularLocation>
        <location evidence="1">Nucleus</location>
    </subcellularLocation>
</comment>
<gene>
    <name evidence="10" type="ORF">CUNI_LOCUS14983</name>
</gene>
<dbReference type="PANTHER" id="PTHR10763">
    <property type="entry name" value="CELL DIVISION CONTROL PROTEIN 6-RELATED"/>
    <property type="match status" value="1"/>
</dbReference>
<dbReference type="Pfam" id="PF09079">
    <property type="entry name" value="WHD_Cdc6"/>
    <property type="match status" value="1"/>
</dbReference>
<dbReference type="SMART" id="SM00382">
    <property type="entry name" value="AAA"/>
    <property type="match status" value="1"/>
</dbReference>
<dbReference type="GO" id="GO:0033314">
    <property type="term" value="P:mitotic DNA replication checkpoint signaling"/>
    <property type="evidence" value="ECO:0007669"/>
    <property type="project" value="TreeGrafter"/>
</dbReference>
<dbReference type="InterPro" id="IPR049945">
    <property type="entry name" value="AAA_22"/>
</dbReference>
<comment type="similarity">
    <text evidence="2">Belongs to the CDC6/cdc18 family.</text>
</comment>
<dbReference type="CDD" id="cd08768">
    <property type="entry name" value="Cdc6_C"/>
    <property type="match status" value="1"/>
</dbReference>